<reference evidence="2" key="1">
    <citation type="journal article" date="2022" name="New Phytol.">
        <title>Phylogenomic structure and speciation in an emerging model: the Sphagnum magellanicum complex (Bryophyta).</title>
        <authorList>
            <person name="Shaw A.J."/>
            <person name="Piatkowski B."/>
            <person name="Duffy A.M."/>
            <person name="Aguero B."/>
            <person name="Imwattana K."/>
            <person name="Nieto-Lugilde M."/>
            <person name="Healey A."/>
            <person name="Weston D.J."/>
            <person name="Patel M.N."/>
            <person name="Schmutz J."/>
            <person name="Grimwood J."/>
            <person name="Yavitt J.B."/>
            <person name="Hassel K."/>
            <person name="Stenoien H.K."/>
            <person name="Flatberg K.I."/>
            <person name="Bickford C.P."/>
            <person name="Hicks K.A."/>
        </authorList>
    </citation>
    <scope>NUCLEOTIDE SEQUENCE [LARGE SCALE GENOMIC DNA]</scope>
</reference>
<keyword evidence="2" id="KW-1185">Reference proteome</keyword>
<gene>
    <name evidence="1" type="ORF">CY35_07G007900</name>
</gene>
<dbReference type="Proteomes" id="UP000828922">
    <property type="component" value="Linkage Group LG07"/>
</dbReference>
<organism evidence="1 2">
    <name type="scientific">Sphagnum magellanicum</name>
    <dbReference type="NCBI Taxonomy" id="128215"/>
    <lineage>
        <taxon>Eukaryota</taxon>
        <taxon>Viridiplantae</taxon>
        <taxon>Streptophyta</taxon>
        <taxon>Embryophyta</taxon>
        <taxon>Bryophyta</taxon>
        <taxon>Sphagnophytina</taxon>
        <taxon>Sphagnopsida</taxon>
        <taxon>Sphagnales</taxon>
        <taxon>Sphagnaceae</taxon>
        <taxon>Sphagnum</taxon>
    </lineage>
</organism>
<sequence length="102" mass="11274">MLFEKPWEHATVDSQPHNHGTTEHGLLSFLLLDGKLLQSPMSQLVYTGSLDGKVRAWDGCTGNCECTYQGHKDSILDIASTKDARFILSGSDDNTARAFEVF</sequence>
<protein>
    <submittedName>
        <fullName evidence="1">Uncharacterized protein</fullName>
    </submittedName>
</protein>
<comment type="caution">
    <text evidence="1">The sequence shown here is derived from an EMBL/GenBank/DDBJ whole genome shotgun (WGS) entry which is preliminary data.</text>
</comment>
<evidence type="ECO:0000313" key="1">
    <source>
        <dbReference type="EMBL" id="KAH9556076.1"/>
    </source>
</evidence>
<accession>A0ACB8HIP3</accession>
<proteinExistence type="predicted"/>
<name>A0ACB8HIP3_9BRYO</name>
<evidence type="ECO:0000313" key="2">
    <source>
        <dbReference type="Proteomes" id="UP000828922"/>
    </source>
</evidence>
<dbReference type="EMBL" id="CM038913">
    <property type="protein sequence ID" value="KAH9556076.1"/>
    <property type="molecule type" value="Genomic_DNA"/>
</dbReference>